<evidence type="ECO:0000313" key="2">
    <source>
        <dbReference type="EMBL" id="EIC23797.1"/>
    </source>
</evidence>
<dbReference type="AlphaFoldDB" id="H8YW06"/>
<dbReference type="GO" id="GO:0005524">
    <property type="term" value="F:ATP binding"/>
    <property type="evidence" value="ECO:0007669"/>
    <property type="project" value="InterPro"/>
</dbReference>
<dbReference type="Pfam" id="PF01695">
    <property type="entry name" value="IstB_IS21"/>
    <property type="match status" value="1"/>
</dbReference>
<feature type="domain" description="AAA+ ATPase" evidence="1">
    <location>
        <begin position="77"/>
        <end position="204"/>
    </location>
</feature>
<dbReference type="CDD" id="cd00009">
    <property type="entry name" value="AAA"/>
    <property type="match status" value="1"/>
</dbReference>
<dbReference type="InterPro" id="IPR003593">
    <property type="entry name" value="AAA+_ATPase"/>
</dbReference>
<name>H8YW06_9GAMM</name>
<protein>
    <submittedName>
        <fullName evidence="2">DNA replication protein</fullName>
    </submittedName>
</protein>
<reference evidence="3" key="1">
    <citation type="submission" date="2011-06" db="EMBL/GenBank/DDBJ databases">
        <authorList>
            <consortium name="US DOE Joint Genome Institute (JGI-PGF)"/>
            <person name="Lucas S."/>
            <person name="Han J."/>
            <person name="Lapidus A."/>
            <person name="Cheng J.-F."/>
            <person name="Goodwin L."/>
            <person name="Pitluck S."/>
            <person name="Peters L."/>
            <person name="Land M.L."/>
            <person name="Hauser L."/>
            <person name="Vogl K."/>
            <person name="Liu Z."/>
            <person name="Overmann J."/>
            <person name="Frigaard N.-U."/>
            <person name="Bryant D.A."/>
            <person name="Woyke T.J."/>
        </authorList>
    </citation>
    <scope>NUCLEOTIDE SEQUENCE [LARGE SCALE GENOMIC DNA]</scope>
    <source>
        <strain evidence="3">970</strain>
    </source>
</reference>
<evidence type="ECO:0000259" key="1">
    <source>
        <dbReference type="SMART" id="SM00382"/>
    </source>
</evidence>
<dbReference type="EMBL" id="JH603164">
    <property type="protein sequence ID" value="EIC23797.1"/>
    <property type="molecule type" value="Genomic_DNA"/>
</dbReference>
<dbReference type="PANTHER" id="PTHR30050">
    <property type="entry name" value="CHROMOSOMAL REPLICATION INITIATOR PROTEIN DNAA"/>
    <property type="match status" value="1"/>
</dbReference>
<dbReference type="InterPro" id="IPR027417">
    <property type="entry name" value="P-loop_NTPase"/>
</dbReference>
<dbReference type="HOGENOM" id="CLU_062999_3_1_6"/>
<dbReference type="Gene3D" id="3.40.50.300">
    <property type="entry name" value="P-loop containing nucleotide triphosphate hydrolases"/>
    <property type="match status" value="1"/>
</dbReference>
<dbReference type="SMART" id="SM00382">
    <property type="entry name" value="AAA"/>
    <property type="match status" value="1"/>
</dbReference>
<dbReference type="OrthoDB" id="5956003at2"/>
<organism evidence="2 3">
    <name type="scientific">Thiorhodovibrio frisius</name>
    <dbReference type="NCBI Taxonomy" id="631362"/>
    <lineage>
        <taxon>Bacteria</taxon>
        <taxon>Pseudomonadati</taxon>
        <taxon>Pseudomonadota</taxon>
        <taxon>Gammaproteobacteria</taxon>
        <taxon>Chromatiales</taxon>
        <taxon>Chromatiaceae</taxon>
        <taxon>Thiorhodovibrio</taxon>
    </lineage>
</organism>
<reference evidence="2 3" key="2">
    <citation type="submission" date="2011-11" db="EMBL/GenBank/DDBJ databases">
        <authorList>
            <consortium name="US DOE Joint Genome Institute"/>
            <person name="Lucas S."/>
            <person name="Han J."/>
            <person name="Lapidus A."/>
            <person name="Cheng J.-F."/>
            <person name="Goodwin L."/>
            <person name="Pitluck S."/>
            <person name="Peters L."/>
            <person name="Ovchinnikova G."/>
            <person name="Zhang X."/>
            <person name="Detter J.C."/>
            <person name="Han C."/>
            <person name="Tapia R."/>
            <person name="Land M."/>
            <person name="Hauser L."/>
            <person name="Kyrpides N."/>
            <person name="Ivanova N."/>
            <person name="Pagani I."/>
            <person name="Vogl K."/>
            <person name="Liu Z."/>
            <person name="Overmann J."/>
            <person name="Frigaard N.-U."/>
            <person name="Bryant D."/>
            <person name="Woyke T."/>
        </authorList>
    </citation>
    <scope>NUCLEOTIDE SEQUENCE [LARGE SCALE GENOMIC DNA]</scope>
    <source>
        <strain evidence="2 3">970</strain>
    </source>
</reference>
<dbReference type="RefSeq" id="WP_009146771.1">
    <property type="nucleotide sequence ID" value="NZ_CP121471.1"/>
</dbReference>
<dbReference type="eggNOG" id="COG1484">
    <property type="taxonomic scope" value="Bacteria"/>
</dbReference>
<dbReference type="PANTHER" id="PTHR30050:SF4">
    <property type="entry name" value="ATP-BINDING PROTEIN RV3427C IN INSERTION SEQUENCE-RELATED"/>
    <property type="match status" value="1"/>
</dbReference>
<dbReference type="InterPro" id="IPR002611">
    <property type="entry name" value="IstB_ATP-bd"/>
</dbReference>
<accession>H8YW06</accession>
<keyword evidence="3" id="KW-1185">Reference proteome</keyword>
<evidence type="ECO:0000313" key="3">
    <source>
        <dbReference type="Proteomes" id="UP000002964"/>
    </source>
</evidence>
<dbReference type="Proteomes" id="UP000002964">
    <property type="component" value="Unassembled WGS sequence"/>
</dbReference>
<dbReference type="STRING" id="631362.Thi970DRAFT_00309"/>
<dbReference type="InterPro" id="IPR028350">
    <property type="entry name" value="DNAC/IstB-like"/>
</dbReference>
<sequence length="232" mass="25263">MSPEALAAHRRESVRKLMAEREAAAQQRLERALGHSGIPARFRDKSFEHFEAATPAQQHVLRTCQAFSTRMADSAGQGDSLLLIGGPGTGKTHLASAILAKTIRAGRTGCFFSVAAALRLVRETYSPNASRSESAALDLLTEPDLLVLDEVGVTIGHEDKRQAMLFEILDMRYTAVRSTILIGNLTIAEMRAYLGERMMDRLSDGHSAILAFDWPSYRSAHRGAAAGADQAR</sequence>
<dbReference type="GO" id="GO:0006260">
    <property type="term" value="P:DNA replication"/>
    <property type="evidence" value="ECO:0007669"/>
    <property type="project" value="TreeGrafter"/>
</dbReference>
<dbReference type="SUPFAM" id="SSF52540">
    <property type="entry name" value="P-loop containing nucleoside triphosphate hydrolases"/>
    <property type="match status" value="1"/>
</dbReference>
<gene>
    <name evidence="2" type="ORF">Thi970DRAFT_00309</name>
</gene>
<dbReference type="PIRSF" id="PIRSF003073">
    <property type="entry name" value="DNAC_TnpB_IstB"/>
    <property type="match status" value="1"/>
</dbReference>
<proteinExistence type="predicted"/>